<sequence length="456" mass="49389">MAIIDDKGRSDWLSQLRTASWRDVPFQVDSIEWSAGENTVLREYPFQDLPTVFSMGAGADEIKFSAYVIGDDYLDQLDKLRAVLKGDGVLIHPTAGSMRCWLHGKYTVREAPTSMGGVARLDLTFVRAEARRYPAGATSTSDQVASAADTAEKSLIDSLAANFSLSDLAGWAHDNVLDRMRSGLDVLWDGISYVNRAFDTYNSLVSQYVTFPLTELAAIPGQLGSRIADLLAIPETLTSNQAWDAFSAARNLWKAPSTSSLTVDAGSAPQAIAPSIAAAYASAGFVPNNNQAKLAEAFTPDPSPYETATRTQVAQALKTLEGFFNGVVTIMAVRAVAQIELENYDQAVALRSDLNQQINELLIASAAEPVGGVGDVTTHDALVALQTAVLTDLQSRSRDLARLTTYTPESWQPAIYISYRMFGTVSWADEILAMNPSIRHPLLVPPGIALRVIKHD</sequence>
<protein>
    <submittedName>
        <fullName evidence="2">Putative phage tail protein</fullName>
    </submittedName>
</protein>
<name>A0A6J5ITA7_9BURK</name>
<dbReference type="EMBL" id="CABWIL020000006">
    <property type="protein sequence ID" value="CAB3962905.1"/>
    <property type="molecule type" value="Genomic_DNA"/>
</dbReference>
<evidence type="ECO:0000259" key="1">
    <source>
        <dbReference type="Pfam" id="PF07157"/>
    </source>
</evidence>
<evidence type="ECO:0000313" key="2">
    <source>
        <dbReference type="EMBL" id="CAB3962905.1"/>
    </source>
</evidence>
<dbReference type="InterPro" id="IPR009826">
    <property type="entry name" value="DNA_circ_N"/>
</dbReference>
<reference evidence="2 3" key="1">
    <citation type="submission" date="2020-04" db="EMBL/GenBank/DDBJ databases">
        <authorList>
            <person name="Depoorter E."/>
        </authorList>
    </citation>
    <scope>NUCLEOTIDE SEQUENCE [LARGE SCALE GENOMIC DNA]</scope>
    <source>
        <strain evidence="2 3">BCC0217</strain>
    </source>
</reference>
<dbReference type="RefSeq" id="WP_006484210.1">
    <property type="nucleotide sequence ID" value="NZ_CABVQF010000057.1"/>
</dbReference>
<dbReference type="AlphaFoldDB" id="A0A6J5ITA7"/>
<accession>A0A6J5ITA7</accession>
<gene>
    <name evidence="2" type="ORF">BLA3211_01975</name>
</gene>
<evidence type="ECO:0000313" key="3">
    <source>
        <dbReference type="Proteomes" id="UP000494301"/>
    </source>
</evidence>
<organism evidence="2 3">
    <name type="scientific">Burkholderia aenigmatica</name>
    <dbReference type="NCBI Taxonomy" id="2015348"/>
    <lineage>
        <taxon>Bacteria</taxon>
        <taxon>Pseudomonadati</taxon>
        <taxon>Pseudomonadota</taxon>
        <taxon>Betaproteobacteria</taxon>
        <taxon>Burkholderiales</taxon>
        <taxon>Burkholderiaceae</taxon>
        <taxon>Burkholderia</taxon>
        <taxon>Burkholderia cepacia complex</taxon>
    </lineage>
</organism>
<dbReference type="Proteomes" id="UP000494301">
    <property type="component" value="Unassembled WGS sequence"/>
</dbReference>
<proteinExistence type="predicted"/>
<dbReference type="Pfam" id="PF07157">
    <property type="entry name" value="DNA_circ_N"/>
    <property type="match status" value="1"/>
</dbReference>
<feature type="domain" description="DNA circulation N-terminal" evidence="1">
    <location>
        <begin position="16"/>
        <end position="99"/>
    </location>
</feature>